<comment type="caution">
    <text evidence="1">The sequence shown here is derived from an EMBL/GenBank/DDBJ whole genome shotgun (WGS) entry which is preliminary data.</text>
</comment>
<organism evidence="1 2">
    <name type="scientific">Tieghemiomyces parasiticus</name>
    <dbReference type="NCBI Taxonomy" id="78921"/>
    <lineage>
        <taxon>Eukaryota</taxon>
        <taxon>Fungi</taxon>
        <taxon>Fungi incertae sedis</taxon>
        <taxon>Zoopagomycota</taxon>
        <taxon>Kickxellomycotina</taxon>
        <taxon>Dimargaritomycetes</taxon>
        <taxon>Dimargaritales</taxon>
        <taxon>Dimargaritaceae</taxon>
        <taxon>Tieghemiomyces</taxon>
    </lineage>
</organism>
<protein>
    <submittedName>
        <fullName evidence="1">Uncharacterized protein</fullName>
    </submittedName>
</protein>
<feature type="non-terminal residue" evidence="1">
    <location>
        <position position="1"/>
    </location>
</feature>
<sequence>MLPSTDLSKLIHVVSAPLRRLAVKELTDDHDDSTTRHGHQSELVDSLNQLRSFTEYNARDFTTVVDHFRKLCFIRPVLTLQRMLIECITKPPVASTLFAVMHELGYTNCTGHCSRGSADSLTQVNIPVLLHAFQCLFCDQYPDNPGVLEALADFAVRSLDPPADLPILTILTTGPASGVVKLAAHRDRLLIVAAKVLDILWQHEPQR</sequence>
<reference evidence="1" key="1">
    <citation type="submission" date="2022-07" db="EMBL/GenBank/DDBJ databases">
        <title>Phylogenomic reconstructions and comparative analyses of Kickxellomycotina fungi.</title>
        <authorList>
            <person name="Reynolds N.K."/>
            <person name="Stajich J.E."/>
            <person name="Barry K."/>
            <person name="Grigoriev I.V."/>
            <person name="Crous P."/>
            <person name="Smith M.E."/>
        </authorList>
    </citation>
    <scope>NUCLEOTIDE SEQUENCE</scope>
    <source>
        <strain evidence="1">RSA 861</strain>
    </source>
</reference>
<proteinExistence type="predicted"/>
<dbReference type="Proteomes" id="UP001150569">
    <property type="component" value="Unassembled WGS sequence"/>
</dbReference>
<evidence type="ECO:0000313" key="1">
    <source>
        <dbReference type="EMBL" id="KAJ1910323.1"/>
    </source>
</evidence>
<gene>
    <name evidence="1" type="ORF">IWQ60_010711</name>
</gene>
<dbReference type="AlphaFoldDB" id="A0A9W7ZTR5"/>
<accession>A0A9W7ZTR5</accession>
<dbReference type="EMBL" id="JANBPT010001066">
    <property type="protein sequence ID" value="KAJ1910323.1"/>
    <property type="molecule type" value="Genomic_DNA"/>
</dbReference>
<keyword evidence="2" id="KW-1185">Reference proteome</keyword>
<name>A0A9W7ZTR5_9FUNG</name>
<evidence type="ECO:0000313" key="2">
    <source>
        <dbReference type="Proteomes" id="UP001150569"/>
    </source>
</evidence>